<name>A0A0E9N541_9BACT</name>
<dbReference type="STRING" id="1220578.FPE01S_03_05020"/>
<sequence>METTTQDLRYPTGKYTPVPYSPEQHQAWLNDIKFLPQLLENAILNLDEKQLETPYRDGGWTIKQVVHHVGDSHMNAIIRFKLGLTENNPAIKPYDEAAWAELNDVKELPINITLTMLHAIHARWYAALYKIDAETLQQRTVFHPEHQKEMTLWYLLGMYAWHGKHHVAHITSLRDRNHW</sequence>
<dbReference type="Gene3D" id="1.20.120.450">
    <property type="entry name" value="dinb family like domain"/>
    <property type="match status" value="1"/>
</dbReference>
<comment type="caution">
    <text evidence="2">The sequence shown here is derived from an EMBL/GenBank/DDBJ whole genome shotgun (WGS) entry which is preliminary data.</text>
</comment>
<evidence type="ECO:0000313" key="2">
    <source>
        <dbReference type="EMBL" id="GAO44465.1"/>
    </source>
</evidence>
<dbReference type="InterPro" id="IPR034660">
    <property type="entry name" value="DinB/YfiT-like"/>
</dbReference>
<protein>
    <submittedName>
        <fullName evidence="2">Putative hydrolase</fullName>
    </submittedName>
</protein>
<dbReference type="NCBIfam" id="NF009807">
    <property type="entry name" value="PRK13291.1"/>
    <property type="match status" value="1"/>
</dbReference>
<dbReference type="GO" id="GO:0016787">
    <property type="term" value="F:hydrolase activity"/>
    <property type="evidence" value="ECO:0007669"/>
    <property type="project" value="UniProtKB-KW"/>
</dbReference>
<dbReference type="SUPFAM" id="SSF109854">
    <property type="entry name" value="DinB/YfiT-like putative metalloenzymes"/>
    <property type="match status" value="1"/>
</dbReference>
<evidence type="ECO:0000259" key="1">
    <source>
        <dbReference type="Pfam" id="PF12867"/>
    </source>
</evidence>
<gene>
    <name evidence="2" type="ORF">FPE01S_03_05020</name>
</gene>
<feature type="domain" description="DinB-like" evidence="1">
    <location>
        <begin position="36"/>
        <end position="170"/>
    </location>
</feature>
<organism evidence="2 3">
    <name type="scientific">Flavihumibacter petaseus NBRC 106054</name>
    <dbReference type="NCBI Taxonomy" id="1220578"/>
    <lineage>
        <taxon>Bacteria</taxon>
        <taxon>Pseudomonadati</taxon>
        <taxon>Bacteroidota</taxon>
        <taxon>Chitinophagia</taxon>
        <taxon>Chitinophagales</taxon>
        <taxon>Chitinophagaceae</taxon>
        <taxon>Flavihumibacter</taxon>
    </lineage>
</organism>
<dbReference type="Pfam" id="PF12867">
    <property type="entry name" value="DinB_2"/>
    <property type="match status" value="1"/>
</dbReference>
<keyword evidence="2" id="KW-0378">Hydrolase</keyword>
<accession>A0A0E9N541</accession>
<dbReference type="OrthoDB" id="9796039at2"/>
<reference evidence="2 3" key="1">
    <citation type="submission" date="2015-04" db="EMBL/GenBank/DDBJ databases">
        <title>Whole genome shotgun sequence of Flavihumibacter petaseus NBRC 106054.</title>
        <authorList>
            <person name="Miyazawa S."/>
            <person name="Hosoyama A."/>
            <person name="Hashimoto M."/>
            <person name="Noguchi M."/>
            <person name="Tsuchikane K."/>
            <person name="Ohji S."/>
            <person name="Yamazoe A."/>
            <person name="Ichikawa N."/>
            <person name="Kimura A."/>
            <person name="Fujita N."/>
        </authorList>
    </citation>
    <scope>NUCLEOTIDE SEQUENCE [LARGE SCALE GENOMIC DNA]</scope>
    <source>
        <strain evidence="2 3">NBRC 106054</strain>
    </source>
</reference>
<evidence type="ECO:0000313" key="3">
    <source>
        <dbReference type="Proteomes" id="UP000033121"/>
    </source>
</evidence>
<dbReference type="EMBL" id="BBWV01000003">
    <property type="protein sequence ID" value="GAO44465.1"/>
    <property type="molecule type" value="Genomic_DNA"/>
</dbReference>
<dbReference type="Proteomes" id="UP000033121">
    <property type="component" value="Unassembled WGS sequence"/>
</dbReference>
<dbReference type="RefSeq" id="WP_046370386.1">
    <property type="nucleotide sequence ID" value="NZ_BBWV01000003.1"/>
</dbReference>
<dbReference type="InterPro" id="IPR024775">
    <property type="entry name" value="DinB-like"/>
</dbReference>
<proteinExistence type="predicted"/>
<keyword evidence="3" id="KW-1185">Reference proteome</keyword>
<dbReference type="AlphaFoldDB" id="A0A0E9N541"/>